<evidence type="ECO:0000259" key="4">
    <source>
        <dbReference type="PROSITE" id="PS01124"/>
    </source>
</evidence>
<dbReference type="Pfam" id="PF02311">
    <property type="entry name" value="AraC_binding"/>
    <property type="match status" value="1"/>
</dbReference>
<dbReference type="InterPro" id="IPR009057">
    <property type="entry name" value="Homeodomain-like_sf"/>
</dbReference>
<dbReference type="Pfam" id="PF12833">
    <property type="entry name" value="HTH_18"/>
    <property type="match status" value="1"/>
</dbReference>
<evidence type="ECO:0000313" key="6">
    <source>
        <dbReference type="Proteomes" id="UP000703720"/>
    </source>
</evidence>
<reference evidence="5 6" key="1">
    <citation type="submission" date="2021-03" db="EMBL/GenBank/DDBJ databases">
        <title>Sequencing the genomes of 1000 actinobacteria strains.</title>
        <authorList>
            <person name="Klenk H.-P."/>
        </authorList>
    </citation>
    <scope>NUCLEOTIDE SEQUENCE [LARGE SCALE GENOMIC DNA]</scope>
    <source>
        <strain evidence="5 6">DSM 13468</strain>
    </source>
</reference>
<dbReference type="PROSITE" id="PS01124">
    <property type="entry name" value="HTH_ARAC_FAMILY_2"/>
    <property type="match status" value="1"/>
</dbReference>
<keyword evidence="3" id="KW-0804">Transcription</keyword>
<dbReference type="RefSeq" id="WP_307803501.1">
    <property type="nucleotide sequence ID" value="NZ_BAAAIO010000001.1"/>
</dbReference>
<evidence type="ECO:0000256" key="2">
    <source>
        <dbReference type="ARBA" id="ARBA00023125"/>
    </source>
</evidence>
<keyword evidence="1" id="KW-0805">Transcription regulation</keyword>
<dbReference type="PANTHER" id="PTHR46796">
    <property type="entry name" value="HTH-TYPE TRANSCRIPTIONAL ACTIVATOR RHAS-RELATED"/>
    <property type="match status" value="1"/>
</dbReference>
<evidence type="ECO:0000256" key="3">
    <source>
        <dbReference type="ARBA" id="ARBA00023163"/>
    </source>
</evidence>
<dbReference type="CDD" id="cd06986">
    <property type="entry name" value="cupin_MmsR-like_N"/>
    <property type="match status" value="1"/>
</dbReference>
<keyword evidence="2" id="KW-0238">DNA-binding</keyword>
<name>A0ABS4WKR9_9MICO</name>
<feature type="domain" description="HTH araC/xylS-type" evidence="4">
    <location>
        <begin position="189"/>
        <end position="287"/>
    </location>
</feature>
<dbReference type="InterPro" id="IPR037923">
    <property type="entry name" value="HTH-like"/>
</dbReference>
<dbReference type="SUPFAM" id="SSF51215">
    <property type="entry name" value="Regulatory protein AraC"/>
    <property type="match status" value="1"/>
</dbReference>
<keyword evidence="6" id="KW-1185">Reference proteome</keyword>
<dbReference type="EMBL" id="JAGIOA010000001">
    <property type="protein sequence ID" value="MBP2376784.1"/>
    <property type="molecule type" value="Genomic_DNA"/>
</dbReference>
<protein>
    <submittedName>
        <fullName evidence="5">AraC-like DNA-binding protein</fullName>
    </submittedName>
</protein>
<dbReference type="InterPro" id="IPR014710">
    <property type="entry name" value="RmlC-like_jellyroll"/>
</dbReference>
<comment type="caution">
    <text evidence="5">The sequence shown here is derived from an EMBL/GenBank/DDBJ whole genome shotgun (WGS) entry which is preliminary data.</text>
</comment>
<dbReference type="InterPro" id="IPR003313">
    <property type="entry name" value="AraC-bd"/>
</dbReference>
<dbReference type="InterPro" id="IPR050204">
    <property type="entry name" value="AraC_XylS_family_regulators"/>
</dbReference>
<dbReference type="SUPFAM" id="SSF46689">
    <property type="entry name" value="Homeodomain-like"/>
    <property type="match status" value="2"/>
</dbReference>
<proteinExistence type="predicted"/>
<dbReference type="SMART" id="SM00342">
    <property type="entry name" value="HTH_ARAC"/>
    <property type="match status" value="1"/>
</dbReference>
<evidence type="ECO:0000256" key="1">
    <source>
        <dbReference type="ARBA" id="ARBA00023015"/>
    </source>
</evidence>
<sequence>MYVHEGFLGQRLRVIPRPAVRAAHDQPIVRRLLVTDVGYFPHAAQHGRVRAAGAPETIIIVCTDGAGWVEWGDHEPVRVARGSAVILPAGVRHRYRADVDDPWTIWWAHVTGSDVDDFIATIFADDRGPIVELHDVFAVVQSLEEAVSALEQDESLPMLLAASGAAWRMLAAITSSALRGTAATSDRIRHVQDYLRMNLDTQFSVPELAAMAGISTSHFSALFRGSVGRSVKDYLKRLRSARARELLITTEATVSEIAQAVGYEDALYFSRQFRSINGVSPSEFRRQSVSERLSPS</sequence>
<organism evidence="5 6">
    <name type="scientific">Microbacterium phyllosphaerae</name>
    <dbReference type="NCBI Taxonomy" id="124798"/>
    <lineage>
        <taxon>Bacteria</taxon>
        <taxon>Bacillati</taxon>
        <taxon>Actinomycetota</taxon>
        <taxon>Actinomycetes</taxon>
        <taxon>Micrococcales</taxon>
        <taxon>Microbacteriaceae</taxon>
        <taxon>Microbacterium</taxon>
    </lineage>
</organism>
<dbReference type="PRINTS" id="PR00032">
    <property type="entry name" value="HTHARAC"/>
</dbReference>
<dbReference type="Gene3D" id="1.10.10.60">
    <property type="entry name" value="Homeodomain-like"/>
    <property type="match status" value="2"/>
</dbReference>
<dbReference type="InterPro" id="IPR020449">
    <property type="entry name" value="Tscrpt_reg_AraC-type_HTH"/>
</dbReference>
<dbReference type="Proteomes" id="UP000703720">
    <property type="component" value="Unassembled WGS sequence"/>
</dbReference>
<evidence type="ECO:0000313" key="5">
    <source>
        <dbReference type="EMBL" id="MBP2376784.1"/>
    </source>
</evidence>
<gene>
    <name evidence="5" type="ORF">JOF42_000279</name>
</gene>
<dbReference type="Gene3D" id="2.60.120.10">
    <property type="entry name" value="Jelly Rolls"/>
    <property type="match status" value="1"/>
</dbReference>
<accession>A0ABS4WKR9</accession>
<dbReference type="PANTHER" id="PTHR46796:SF7">
    <property type="entry name" value="ARAC FAMILY TRANSCRIPTIONAL REGULATOR"/>
    <property type="match status" value="1"/>
</dbReference>
<dbReference type="InterPro" id="IPR018060">
    <property type="entry name" value="HTH_AraC"/>
</dbReference>